<evidence type="ECO:0000313" key="3">
    <source>
        <dbReference type="Proteomes" id="UP001328107"/>
    </source>
</evidence>
<accession>A0AAN5CII4</accession>
<keyword evidence="3" id="KW-1185">Reference proteome</keyword>
<dbReference type="Proteomes" id="UP001328107">
    <property type="component" value="Unassembled WGS sequence"/>
</dbReference>
<organism evidence="2 3">
    <name type="scientific">Pristionchus mayeri</name>
    <dbReference type="NCBI Taxonomy" id="1317129"/>
    <lineage>
        <taxon>Eukaryota</taxon>
        <taxon>Metazoa</taxon>
        <taxon>Ecdysozoa</taxon>
        <taxon>Nematoda</taxon>
        <taxon>Chromadorea</taxon>
        <taxon>Rhabditida</taxon>
        <taxon>Rhabditina</taxon>
        <taxon>Diplogasteromorpha</taxon>
        <taxon>Diplogasteroidea</taxon>
        <taxon>Neodiplogasteridae</taxon>
        <taxon>Pristionchus</taxon>
    </lineage>
</organism>
<evidence type="ECO:0000256" key="1">
    <source>
        <dbReference type="SAM" id="SignalP"/>
    </source>
</evidence>
<sequence>TASLMLALKFFLLSCFIELSLSFCYRWEESSIPRKVLSLTSRAVDKTCRAHCTPNVKCEATRLTLDSSGCFILGPESKPPGSCPAPFASWVKREANCCMDLIYLKSSDVPKRRVLDETIREEVV</sequence>
<reference evidence="3" key="1">
    <citation type="submission" date="2022-10" db="EMBL/GenBank/DDBJ databases">
        <title>Genome assembly of Pristionchus species.</title>
        <authorList>
            <person name="Yoshida K."/>
            <person name="Sommer R.J."/>
        </authorList>
    </citation>
    <scope>NUCLEOTIDE SEQUENCE [LARGE SCALE GENOMIC DNA]</scope>
    <source>
        <strain evidence="3">RS5460</strain>
    </source>
</reference>
<feature type="non-terminal residue" evidence="2">
    <location>
        <position position="1"/>
    </location>
</feature>
<evidence type="ECO:0000313" key="2">
    <source>
        <dbReference type="EMBL" id="GMR45065.1"/>
    </source>
</evidence>
<feature type="non-terminal residue" evidence="2">
    <location>
        <position position="124"/>
    </location>
</feature>
<comment type="caution">
    <text evidence="2">The sequence shown here is derived from an EMBL/GenBank/DDBJ whole genome shotgun (WGS) entry which is preliminary data.</text>
</comment>
<gene>
    <name evidence="2" type="ORF">PMAYCL1PPCAC_15260</name>
</gene>
<evidence type="ECO:0008006" key="4">
    <source>
        <dbReference type="Google" id="ProtNLM"/>
    </source>
</evidence>
<feature type="chain" id="PRO_5043008270" description="Apple domain-containing protein" evidence="1">
    <location>
        <begin position="23"/>
        <end position="124"/>
    </location>
</feature>
<dbReference type="EMBL" id="BTRK01000004">
    <property type="protein sequence ID" value="GMR45065.1"/>
    <property type="molecule type" value="Genomic_DNA"/>
</dbReference>
<protein>
    <recommendedName>
        <fullName evidence="4">Apple domain-containing protein</fullName>
    </recommendedName>
</protein>
<keyword evidence="1" id="KW-0732">Signal</keyword>
<proteinExistence type="predicted"/>
<dbReference type="AlphaFoldDB" id="A0AAN5CII4"/>
<feature type="signal peptide" evidence="1">
    <location>
        <begin position="1"/>
        <end position="22"/>
    </location>
</feature>
<name>A0AAN5CII4_9BILA</name>